<protein>
    <submittedName>
        <fullName evidence="1">Uncharacterized protein</fullName>
    </submittedName>
</protein>
<name>A0ABR3MCB4_9TELE</name>
<comment type="caution">
    <text evidence="1">The sequence shown here is derived from an EMBL/GenBank/DDBJ whole genome shotgun (WGS) entry which is preliminary data.</text>
</comment>
<evidence type="ECO:0000313" key="2">
    <source>
        <dbReference type="Proteomes" id="UP001558613"/>
    </source>
</evidence>
<proteinExistence type="predicted"/>
<dbReference type="Proteomes" id="UP001558613">
    <property type="component" value="Unassembled WGS sequence"/>
</dbReference>
<organism evidence="1 2">
    <name type="scientific">Cirrhinus molitorella</name>
    <name type="common">mud carp</name>
    <dbReference type="NCBI Taxonomy" id="172907"/>
    <lineage>
        <taxon>Eukaryota</taxon>
        <taxon>Metazoa</taxon>
        <taxon>Chordata</taxon>
        <taxon>Craniata</taxon>
        <taxon>Vertebrata</taxon>
        <taxon>Euteleostomi</taxon>
        <taxon>Actinopterygii</taxon>
        <taxon>Neopterygii</taxon>
        <taxon>Teleostei</taxon>
        <taxon>Ostariophysi</taxon>
        <taxon>Cypriniformes</taxon>
        <taxon>Cyprinidae</taxon>
        <taxon>Labeoninae</taxon>
        <taxon>Labeonini</taxon>
        <taxon>Cirrhinus</taxon>
    </lineage>
</organism>
<accession>A0ABR3MCB4</accession>
<keyword evidence="2" id="KW-1185">Reference proteome</keyword>
<sequence>MPMSGAGQAEISLLPGRALEPQTALGWARGLPPVPSSSLISKVYSPPDLYGCRWAQILFRWWTSDRVSATKGLREDVSLTHESKYKGGQKILKFKTEP</sequence>
<evidence type="ECO:0000313" key="1">
    <source>
        <dbReference type="EMBL" id="KAL1261946.1"/>
    </source>
</evidence>
<dbReference type="EMBL" id="JAYMGO010000014">
    <property type="protein sequence ID" value="KAL1261946.1"/>
    <property type="molecule type" value="Genomic_DNA"/>
</dbReference>
<gene>
    <name evidence="1" type="ORF">QQF64_007211</name>
</gene>
<reference evidence="1 2" key="1">
    <citation type="submission" date="2023-09" db="EMBL/GenBank/DDBJ databases">
        <authorList>
            <person name="Wang M."/>
        </authorList>
    </citation>
    <scope>NUCLEOTIDE SEQUENCE [LARGE SCALE GENOMIC DNA]</scope>
    <source>
        <strain evidence="1">GT-2023</strain>
        <tissue evidence="1">Liver</tissue>
    </source>
</reference>